<feature type="coiled-coil region" evidence="2">
    <location>
        <begin position="427"/>
        <end position="454"/>
    </location>
</feature>
<feature type="region of interest" description="Disordered" evidence="3">
    <location>
        <begin position="1006"/>
        <end position="1075"/>
    </location>
</feature>
<evidence type="ECO:0000256" key="1">
    <source>
        <dbReference type="PROSITE-ProRule" id="PRU00339"/>
    </source>
</evidence>
<dbReference type="Pfam" id="PF13432">
    <property type="entry name" value="TPR_16"/>
    <property type="match status" value="1"/>
</dbReference>
<feature type="compositionally biased region" description="Basic and acidic residues" evidence="3">
    <location>
        <begin position="1027"/>
        <end position="1063"/>
    </location>
</feature>
<dbReference type="InterPro" id="IPR019734">
    <property type="entry name" value="TPR_rpt"/>
</dbReference>
<feature type="region of interest" description="Disordered" evidence="3">
    <location>
        <begin position="954"/>
        <end position="979"/>
    </location>
</feature>
<evidence type="ECO:0000256" key="3">
    <source>
        <dbReference type="SAM" id="MobiDB-lite"/>
    </source>
</evidence>
<accession>A0A2U0U7F3</accession>
<dbReference type="InterPro" id="IPR011990">
    <property type="entry name" value="TPR-like_helical_dom_sf"/>
</dbReference>
<name>A0A2U0U7F3_9BACT</name>
<evidence type="ECO:0000313" key="5">
    <source>
        <dbReference type="Proteomes" id="UP000245870"/>
    </source>
</evidence>
<dbReference type="OrthoDB" id="1522549at2"/>
<keyword evidence="2" id="KW-0175">Coiled coil</keyword>
<dbReference type="SMART" id="SM00028">
    <property type="entry name" value="TPR"/>
    <property type="match status" value="4"/>
</dbReference>
<feature type="compositionally biased region" description="Polar residues" evidence="3">
    <location>
        <begin position="954"/>
        <end position="964"/>
    </location>
</feature>
<evidence type="ECO:0000313" key="4">
    <source>
        <dbReference type="EMBL" id="PVX53556.1"/>
    </source>
</evidence>
<feature type="compositionally biased region" description="Acidic residues" evidence="3">
    <location>
        <begin position="1064"/>
        <end position="1075"/>
    </location>
</feature>
<protein>
    <submittedName>
        <fullName evidence="4">Tetratricopeptide repeat protein</fullName>
    </submittedName>
</protein>
<feature type="repeat" description="TPR" evidence="1">
    <location>
        <begin position="235"/>
        <end position="268"/>
    </location>
</feature>
<dbReference type="Pfam" id="PF13181">
    <property type="entry name" value="TPR_8"/>
    <property type="match status" value="1"/>
</dbReference>
<dbReference type="PROSITE" id="PS50005">
    <property type="entry name" value="TPR"/>
    <property type="match status" value="1"/>
</dbReference>
<organism evidence="4 5">
    <name type="scientific">Hallella colorans</name>
    <dbReference type="NCBI Taxonomy" id="1703337"/>
    <lineage>
        <taxon>Bacteria</taxon>
        <taxon>Pseudomonadati</taxon>
        <taxon>Bacteroidota</taxon>
        <taxon>Bacteroidia</taxon>
        <taxon>Bacteroidales</taxon>
        <taxon>Prevotellaceae</taxon>
        <taxon>Hallella</taxon>
    </lineage>
</organism>
<feature type="compositionally biased region" description="Basic residues" evidence="3">
    <location>
        <begin position="1016"/>
        <end position="1026"/>
    </location>
</feature>
<dbReference type="RefSeq" id="WP_116616636.1">
    <property type="nucleotide sequence ID" value="NZ_QENY01000011.1"/>
</dbReference>
<keyword evidence="5" id="KW-1185">Reference proteome</keyword>
<gene>
    <name evidence="4" type="ORF">C7379_11170</name>
</gene>
<dbReference type="AlphaFoldDB" id="A0A2U0U7F3"/>
<dbReference type="SUPFAM" id="SSF48452">
    <property type="entry name" value="TPR-like"/>
    <property type="match status" value="1"/>
</dbReference>
<keyword evidence="1" id="KW-0802">TPR repeat</keyword>
<dbReference type="Gene3D" id="1.25.40.10">
    <property type="entry name" value="Tetratricopeptide repeat domain"/>
    <property type="match status" value="4"/>
</dbReference>
<proteinExistence type="predicted"/>
<reference evidence="4 5" key="1">
    <citation type="submission" date="2018-05" db="EMBL/GenBank/DDBJ databases">
        <title>Genomic Encyclopedia of Type Strains, Phase IV (KMG-IV): sequencing the most valuable type-strain genomes for metagenomic binning, comparative biology and taxonomic classification.</title>
        <authorList>
            <person name="Goeker M."/>
        </authorList>
    </citation>
    <scope>NUCLEOTIDE SEQUENCE [LARGE SCALE GENOMIC DNA]</scope>
    <source>
        <strain evidence="4 5">DSM 100333</strain>
    </source>
</reference>
<evidence type="ECO:0000256" key="2">
    <source>
        <dbReference type="SAM" id="Coils"/>
    </source>
</evidence>
<sequence>MASLTALLMACSTENNTARSRWWHSFNTRYNVYYNGNLAYIDGSLEKENGNKDNYTELIPLYAVGNKQSRDLGKANFDRAIVKAEKAIKLHSIKRRPTWNKNRRKTERDREWLGRKEYNPFLWKAWMLMGRAQFHQGDFDAAASTFNYMSRLYRTQPAIYGKARAWLAKCYIENNQLYDAEDVIRDMERDSIHWQARKEWDYTYTNYYIHTQQYEKAIPCLKRVIKREMRKKQKAREYFLLGQLEAALGRKAEAYKAYQLTIRQNPPYELEFNARIAQTEVMAETHTKKMVSRLKRMAASDKNKDYLDQVYYAIGNIYLAQRDTAKAIAHYERGAAKAKREGIEKGTLLQRLGDLYWVQERYSDAQRCYGQAIGLLDKERAGYEQLAQRSKALDELVPYTEAVHLQDSLQALAKMGERERNMAIDRVIVALKEKEKEERRRQQEEEAAQVMRQNELMGDVDDELTRPMPSPRQQDGAWYFYNPMAVQQGKKQFVRLWGKRDNVDNWQRANTTVVAGMGAYDGTPEMTDAARDSIARAEAVADSLGEAPDSVQNDPYSREYYLAQIPFDADQKAASDLIIMDGLFNSGVIFKDKLDNLPLCERALTRLVAQYPTYERNDETYYHLFLLYARMGHMAQAEGYVSRLKTEYPKSQWTKILSDPYFAQNAKEGTHLEDSIYAATYAAFKAGRYGEVSVNAKLSETRFPMGANRDKFIFVGALTKLDGGDASGCLADMRRLVADYPQSGLAEMAGMILNGVSEGRKLHGGRFDIGEIWARRNVVLSDSDSINAKKLSNERNTNFVFMLVYQPDSVNQNKLLFDLARYNFTSYLVRDFNISVVEDNGARRMQVNGFRNYDEALQYAREVLKQKNMAKLIGKARPVIISEENLPLLGANYSYDDYAAFYAKHFAPLKVSTYRLLTEPAEVSTRPSEKAQTPISETEIDNFLNDTFVMPQISTPTNGTTIPMNETPAPTPTRDRPRATTIPAETVPTARQKVPMLSHGADVILDDMDSIPPSKARPKAARKRAANTRDKISAKDKKQNAKGNDVKKKTNVPRKTEPRRENYDLEDEYYDLEGF</sequence>
<dbReference type="EMBL" id="QENY01000011">
    <property type="protein sequence ID" value="PVX53556.1"/>
    <property type="molecule type" value="Genomic_DNA"/>
</dbReference>
<dbReference type="Proteomes" id="UP000245870">
    <property type="component" value="Unassembled WGS sequence"/>
</dbReference>
<comment type="caution">
    <text evidence="4">The sequence shown here is derived from an EMBL/GenBank/DDBJ whole genome shotgun (WGS) entry which is preliminary data.</text>
</comment>